<dbReference type="RefSeq" id="XP_056068136.1">
    <property type="nucleotide sequence ID" value="XM_056218871.1"/>
</dbReference>
<sequence length="475" mass="54922">MVAELAVLGAIGTTAGLISFLTTTVETLNKKYHDFSEGQYRLGYWRKRMNLIHQELRNWRNIWYDKYGDPFPDDTYRLFWGQDGLQDVDLALIRIRAEANHIKDFLYCKANDSPKVPTSKKGLWTQIVDQLSSERRQLSCEDDWLRRVVYALFQGSLLKERIDRLKDEVEMLNKDSRSLYWTLLDETKDSTKWIDPKELSATNKYLIHSRDAIDNMELLYSAAQDRGKWTLVLGKPSPDETLRNLVDGLEFELEFISQNQDGYQLVTVTIESGLSEKRFEISQIVKEISFEGLGAALTIKDLLQKVQADAGLRKTSECSLGIVATKLVKSIVLLYNAPWTKDLCTCGILIADTMEHEKDVCTFRAKQSGCHDRDTKEQRFLRLAVALAELCIAAPIRFVGLQQTQKQYSFEICTFEPGTTAQSTRRDVEQIGVRNWKRVQEEELLRRHLLDQKILGMQQFDQSASFEHLRRLWNQ</sequence>
<dbReference type="GeneID" id="80913656"/>
<organism evidence="1 2">
    <name type="scientific">Didymosphaeria variabile</name>
    <dbReference type="NCBI Taxonomy" id="1932322"/>
    <lineage>
        <taxon>Eukaryota</taxon>
        <taxon>Fungi</taxon>
        <taxon>Dikarya</taxon>
        <taxon>Ascomycota</taxon>
        <taxon>Pezizomycotina</taxon>
        <taxon>Dothideomycetes</taxon>
        <taxon>Pleosporomycetidae</taxon>
        <taxon>Pleosporales</taxon>
        <taxon>Massarineae</taxon>
        <taxon>Didymosphaeriaceae</taxon>
        <taxon>Didymosphaeria</taxon>
    </lineage>
</organism>
<dbReference type="Proteomes" id="UP001140513">
    <property type="component" value="Unassembled WGS sequence"/>
</dbReference>
<reference evidence="1" key="1">
    <citation type="submission" date="2022-10" db="EMBL/GenBank/DDBJ databases">
        <title>Tapping the CABI collections for fungal endophytes: first genome assemblies for Collariella, Neodidymelliopsis, Ascochyta clinopodiicola, Didymella pomorum, Didymosphaeria variabile, Neocosmospora piperis and Neocucurbitaria cava.</title>
        <authorList>
            <person name="Hill R."/>
        </authorList>
    </citation>
    <scope>NUCLEOTIDE SEQUENCE</scope>
    <source>
        <strain evidence="1">IMI 356815</strain>
    </source>
</reference>
<protein>
    <submittedName>
        <fullName evidence="1">Uncharacterized protein</fullName>
    </submittedName>
</protein>
<dbReference type="AlphaFoldDB" id="A0A9W9C7Y0"/>
<comment type="caution">
    <text evidence="1">The sequence shown here is derived from an EMBL/GenBank/DDBJ whole genome shotgun (WGS) entry which is preliminary data.</text>
</comment>
<evidence type="ECO:0000313" key="1">
    <source>
        <dbReference type="EMBL" id="KAJ4348748.1"/>
    </source>
</evidence>
<dbReference type="EMBL" id="JAPEUX010000007">
    <property type="protein sequence ID" value="KAJ4348748.1"/>
    <property type="molecule type" value="Genomic_DNA"/>
</dbReference>
<gene>
    <name evidence="1" type="ORF">N0V89_010126</name>
</gene>
<evidence type="ECO:0000313" key="2">
    <source>
        <dbReference type="Proteomes" id="UP001140513"/>
    </source>
</evidence>
<name>A0A9W9C7Y0_9PLEO</name>
<keyword evidence="2" id="KW-1185">Reference proteome</keyword>
<dbReference type="OrthoDB" id="3779652at2759"/>
<accession>A0A9W9C7Y0</accession>
<proteinExistence type="predicted"/>